<dbReference type="SUPFAM" id="SSF55920">
    <property type="entry name" value="Creatinase/aminopeptidase"/>
    <property type="match status" value="1"/>
</dbReference>
<dbReference type="OrthoDB" id="10251642at2759"/>
<evidence type="ECO:0000256" key="2">
    <source>
        <dbReference type="ARBA" id="ARBA00022454"/>
    </source>
</evidence>
<dbReference type="PANTHER" id="PTHR13980:SF15">
    <property type="entry name" value="FACT COMPLEX SUBUNIT SPT16"/>
    <property type="match status" value="1"/>
</dbReference>
<evidence type="ECO:0000259" key="13">
    <source>
        <dbReference type="SMART" id="SM01285"/>
    </source>
</evidence>
<dbReference type="SMART" id="SM01287">
    <property type="entry name" value="Rtt106"/>
    <property type="match status" value="1"/>
</dbReference>
<evidence type="ECO:0000256" key="10">
    <source>
        <dbReference type="RuleBase" id="RU367052"/>
    </source>
</evidence>
<dbReference type="PANTHER" id="PTHR13980">
    <property type="entry name" value="CDC68 RELATED"/>
    <property type="match status" value="1"/>
</dbReference>
<feature type="region of interest" description="Disordered" evidence="12">
    <location>
        <begin position="459"/>
        <end position="538"/>
    </location>
</feature>
<dbReference type="Pfam" id="PF08512">
    <property type="entry name" value="Rttp106-like_middle"/>
    <property type="match status" value="1"/>
</dbReference>
<sequence>MSGVEIDTRAFHARALALAQAFRDLPHLFGNADTLIIAVGASDEENPYQKAPALQLWLLGYEFTDTVFALLRDGSLLILTSAKKATYLEPLTAVAGGIKMTLMHRTKDDSKLPELFDLCKASGQGKTIGTFSRDKMSGKFATEWSAALSASGLTTVDATPGAALVLATKDSSEVKLVHTGSKISAAIMKNYVLEEIMSIIDDGKQVTHEQLAGNVDSVLGEQMPKFAKRLKFPADTDLGVLEWCYFPVVQSGGKYDLRPSAMSDGEQLHAGTILCSLGVRYKSYCTNVGRTLLINPTKQQERNYEFLIELANYVLTILRPGIKCKDVYSEAQAYVRSKRPDLEPFLVKSLGFGTGIEFRELQYVLNAKNEAEIPTNAVFNLSIGFQNLTNDAAADPKNKVYALHLADTALVMADKSLMLTGDCTRDAAEVCLFFEDDEPAAAKSASSASAKQRADAARSIASNGSASGGAAGRVKSEPLARTRGASAVLKDKTRKQASAVEESAVAKRRDHQRELARRKQDEGMERFAAGNGKSSNKDKATFKRFESYKNFAMMPKEAGLNIWVDRRQSSVCLPLYGISVPFHINTIKNVTKNDEGEFVHLRFNFVVPGQTIGRKEETPFENPDATFIKTLSFRSKDVKHMSDLAQAILDLKKEATKAEAERKDKADMVEQDRLVEVSKFKPVALYDVYARPTLDGKRLPGDLEIHANGLRYRSRIKAENRIDILFNNIQHLFFQPCDHELIVILHVHLKNPIMVGKKKTRDVQFYKEVSDAAFDETGNRRRRQTYGDEDELQQEQEERRRRVKLNKEFKDFAEKISDQPEAAKNGIALDIPFRELAFTGVPHRANVLLQPTQDCLVHLTDPPFTVITLADIEVVHLERIQFGLKNFDMVFVFKEYSKAPVHINSIPANELELVREWLDTNDILFSEGPVNLNWAAIMKTINDDPAAFFEETGWSFLQAGSDDEDGGSSESASEFEASGSDMDMSDDDDESSAYSGSDGSDFDEDDSGSGSGSGGGSEDESGEDWDEMEEKLMRKEKKRGYDSDDDDRGTSRKKARR</sequence>
<keyword evidence="17" id="KW-1185">Reference proteome</keyword>
<evidence type="ECO:0000256" key="4">
    <source>
        <dbReference type="ARBA" id="ARBA00022763"/>
    </source>
</evidence>
<keyword evidence="9 10" id="KW-0539">Nucleus</keyword>
<comment type="similarity">
    <text evidence="1 10">Belongs to the peptidase M24 family. SPT16 subfamily.</text>
</comment>
<dbReference type="GO" id="GO:0035101">
    <property type="term" value="C:FACT complex"/>
    <property type="evidence" value="ECO:0007669"/>
    <property type="project" value="UniProtKB-UniRule"/>
</dbReference>
<comment type="caution">
    <text evidence="16">The sequence shown here is derived from an EMBL/GenBank/DDBJ whole genome shotgun (WGS) entry which is preliminary data.</text>
</comment>
<dbReference type="InterPro" id="IPR029149">
    <property type="entry name" value="Creatin/AminoP/Spt16_N"/>
</dbReference>
<dbReference type="InterPro" id="IPR029148">
    <property type="entry name" value="FACT-SPT16_Nlobe"/>
</dbReference>
<dbReference type="FunFam" id="2.30.29.150:FF:000004">
    <property type="entry name" value="FACT complex subunit SPT16"/>
    <property type="match status" value="1"/>
</dbReference>
<dbReference type="InterPro" id="IPR056595">
    <property type="entry name" value="Fact-SPT16_PH"/>
</dbReference>
<dbReference type="InterPro" id="IPR013719">
    <property type="entry name" value="RTT106/SPT16-like_middle_dom"/>
</dbReference>
<reference evidence="16 17" key="1">
    <citation type="submission" date="2016-07" db="EMBL/GenBank/DDBJ databases">
        <title>Pervasive Adenine N6-methylation of Active Genes in Fungi.</title>
        <authorList>
            <consortium name="DOE Joint Genome Institute"/>
            <person name="Mondo S.J."/>
            <person name="Dannebaum R.O."/>
            <person name="Kuo R.C."/>
            <person name="Labutti K."/>
            <person name="Haridas S."/>
            <person name="Kuo A."/>
            <person name="Salamov A."/>
            <person name="Ahrendt S.R."/>
            <person name="Lipzen A."/>
            <person name="Sullivan W."/>
            <person name="Andreopoulos W.B."/>
            <person name="Clum A."/>
            <person name="Lindquist E."/>
            <person name="Daum C."/>
            <person name="Ramamoorthy G.K."/>
            <person name="Gryganskyi A."/>
            <person name="Culley D."/>
            <person name="Magnuson J.K."/>
            <person name="James T.Y."/>
            <person name="O'Malley M.A."/>
            <person name="Stajich J.E."/>
            <person name="Spatafora J.W."/>
            <person name="Visel A."/>
            <person name="Grigoriev I.V."/>
        </authorList>
    </citation>
    <scope>NUCLEOTIDE SEQUENCE [LARGE SCALE GENOMIC DNA]</scope>
    <source>
        <strain evidence="16 17">PL171</strain>
    </source>
</reference>
<dbReference type="Pfam" id="PF08644">
    <property type="entry name" value="SPT16"/>
    <property type="match status" value="1"/>
</dbReference>
<keyword evidence="5 10" id="KW-0805">Transcription regulation</keyword>
<dbReference type="FunFam" id="2.30.29.30:FF:000017">
    <property type="entry name" value="FACT complex subunit SPT16"/>
    <property type="match status" value="1"/>
</dbReference>
<dbReference type="Gene3D" id="3.90.230.10">
    <property type="entry name" value="Creatinase/methionine aminopeptidase superfamily"/>
    <property type="match status" value="1"/>
</dbReference>
<feature type="compositionally biased region" description="Basic and acidic residues" evidence="12">
    <location>
        <begin position="504"/>
        <end position="525"/>
    </location>
</feature>
<accession>A0A1Y2HXS0</accession>
<dbReference type="GO" id="GO:0006368">
    <property type="term" value="P:transcription elongation by RNA polymerase II"/>
    <property type="evidence" value="ECO:0007669"/>
    <property type="project" value="TreeGrafter"/>
</dbReference>
<evidence type="ECO:0000313" key="17">
    <source>
        <dbReference type="Proteomes" id="UP000193411"/>
    </source>
</evidence>
<feature type="region of interest" description="Disordered" evidence="12">
    <location>
        <begin position="777"/>
        <end position="800"/>
    </location>
</feature>
<dbReference type="Pfam" id="PF14826">
    <property type="entry name" value="FACT-Spt16_Nlob"/>
    <property type="match status" value="1"/>
</dbReference>
<evidence type="ECO:0000256" key="8">
    <source>
        <dbReference type="ARBA" id="ARBA00023204"/>
    </source>
</evidence>
<protein>
    <recommendedName>
        <fullName evidence="10">FACT complex subunit</fullName>
    </recommendedName>
</protein>
<feature type="domain" description="Histone chaperone RTT106/FACT complex subunit SPT16-like middle" evidence="15">
    <location>
        <begin position="838"/>
        <end position="928"/>
    </location>
</feature>
<comment type="function">
    <text evidence="10">Component of the FACT complex, a general chromatin factor that acts to reorganize nucleosomes. The FACT complex is involved in multiple processes that require DNA as a template such as mRNA elongation, DNA replication and DNA repair. During transcription elongation the FACT complex acts as a histone chaperone that both destabilizes and restores nucleosomal structure. It facilitates the passage of RNA polymerase II and transcription by promoting the dissociation of one histone H2A-H2B dimer from the nucleosome, then subsequently promotes the reestablishment of the nucleosome following the passage of RNA polymerase II.</text>
</comment>
<proteinExistence type="inferred from homology"/>
<dbReference type="SMART" id="SM01286">
    <property type="entry name" value="SPT16"/>
    <property type="match status" value="1"/>
</dbReference>
<dbReference type="Pfam" id="PF21091">
    <property type="entry name" value="SPT16_C"/>
    <property type="match status" value="1"/>
</dbReference>
<feature type="region of interest" description="Disordered" evidence="12">
    <location>
        <begin position="959"/>
        <end position="1057"/>
    </location>
</feature>
<dbReference type="EMBL" id="MCFL01000005">
    <property type="protein sequence ID" value="ORZ39360.1"/>
    <property type="molecule type" value="Genomic_DNA"/>
</dbReference>
<dbReference type="InterPro" id="IPR013953">
    <property type="entry name" value="FACT_SPT16_M"/>
</dbReference>
<dbReference type="InterPro" id="IPR040258">
    <property type="entry name" value="Spt16"/>
</dbReference>
<dbReference type="AlphaFoldDB" id="A0A1Y2HXS0"/>
<dbReference type="InterPro" id="IPR036005">
    <property type="entry name" value="Creatinase/aminopeptidase-like"/>
</dbReference>
<feature type="compositionally biased region" description="Low complexity" evidence="12">
    <location>
        <begin position="968"/>
        <end position="982"/>
    </location>
</feature>
<dbReference type="GO" id="GO:0010468">
    <property type="term" value="P:regulation of gene expression"/>
    <property type="evidence" value="ECO:0007669"/>
    <property type="project" value="UniProtKB-ARBA"/>
</dbReference>
<dbReference type="FunFam" id="2.30.29.210:FF:000001">
    <property type="entry name" value="FACT complex subunit spt16"/>
    <property type="match status" value="1"/>
</dbReference>
<feature type="coiled-coil region" evidence="11">
    <location>
        <begin position="641"/>
        <end position="668"/>
    </location>
</feature>
<dbReference type="GO" id="GO:0031491">
    <property type="term" value="F:nucleosome binding"/>
    <property type="evidence" value="ECO:0007669"/>
    <property type="project" value="TreeGrafter"/>
</dbReference>
<dbReference type="InterPro" id="IPR011993">
    <property type="entry name" value="PH-like_dom_sf"/>
</dbReference>
<keyword evidence="8 10" id="KW-0234">DNA repair</keyword>
<evidence type="ECO:0000259" key="15">
    <source>
        <dbReference type="SMART" id="SM01287"/>
    </source>
</evidence>
<evidence type="ECO:0000256" key="1">
    <source>
        <dbReference type="ARBA" id="ARBA00010779"/>
    </source>
</evidence>
<evidence type="ECO:0000256" key="5">
    <source>
        <dbReference type="ARBA" id="ARBA00023015"/>
    </source>
</evidence>
<organism evidence="16 17">
    <name type="scientific">Catenaria anguillulae PL171</name>
    <dbReference type="NCBI Taxonomy" id="765915"/>
    <lineage>
        <taxon>Eukaryota</taxon>
        <taxon>Fungi</taxon>
        <taxon>Fungi incertae sedis</taxon>
        <taxon>Blastocladiomycota</taxon>
        <taxon>Blastocladiomycetes</taxon>
        <taxon>Blastocladiales</taxon>
        <taxon>Catenariaceae</taxon>
        <taxon>Catenaria</taxon>
    </lineage>
</organism>
<dbReference type="FunFam" id="3.90.230.10:FF:000005">
    <property type="entry name" value="FACT complex subunit spt16"/>
    <property type="match status" value="1"/>
</dbReference>
<evidence type="ECO:0000256" key="11">
    <source>
        <dbReference type="SAM" id="Coils"/>
    </source>
</evidence>
<evidence type="ECO:0000256" key="12">
    <source>
        <dbReference type="SAM" id="MobiDB-lite"/>
    </source>
</evidence>
<feature type="compositionally biased region" description="Acidic residues" evidence="12">
    <location>
        <begin position="1017"/>
        <end position="1029"/>
    </location>
</feature>
<dbReference type="GO" id="GO:0006281">
    <property type="term" value="P:DNA repair"/>
    <property type="evidence" value="ECO:0007669"/>
    <property type="project" value="UniProtKB-UniRule"/>
</dbReference>
<dbReference type="Gene3D" id="2.30.29.210">
    <property type="entry name" value="FACT complex subunit Spt16p/Cdc68p"/>
    <property type="match status" value="1"/>
</dbReference>
<comment type="subcellular location">
    <subcellularLocation>
        <location evidence="10">Nucleus</location>
    </subcellularLocation>
    <subcellularLocation>
        <location evidence="10">Chromosome</location>
    </subcellularLocation>
</comment>
<dbReference type="GO" id="GO:0006260">
    <property type="term" value="P:DNA replication"/>
    <property type="evidence" value="ECO:0007669"/>
    <property type="project" value="UniProtKB-KW"/>
</dbReference>
<keyword evidence="6 11" id="KW-0175">Coiled coil</keyword>
<evidence type="ECO:0000256" key="3">
    <source>
        <dbReference type="ARBA" id="ARBA00022705"/>
    </source>
</evidence>
<dbReference type="SMART" id="SM01285">
    <property type="entry name" value="FACT-Spt16_Nlob"/>
    <property type="match status" value="1"/>
</dbReference>
<dbReference type="Pfam" id="PF00557">
    <property type="entry name" value="Peptidase_M24"/>
    <property type="match status" value="1"/>
</dbReference>
<keyword evidence="4 10" id="KW-0227">DNA damage</keyword>
<keyword evidence="3 10" id="KW-0235">DNA replication</keyword>
<gene>
    <name evidence="16" type="ORF">BCR44DRAFT_152344</name>
</gene>
<evidence type="ECO:0000259" key="14">
    <source>
        <dbReference type="SMART" id="SM01286"/>
    </source>
</evidence>
<dbReference type="Gene3D" id="3.40.350.10">
    <property type="entry name" value="Creatinase/prolidase N-terminal domain"/>
    <property type="match status" value="1"/>
</dbReference>
<evidence type="ECO:0000256" key="7">
    <source>
        <dbReference type="ARBA" id="ARBA00023163"/>
    </source>
</evidence>
<keyword evidence="7 10" id="KW-0804">Transcription</keyword>
<evidence type="ECO:0000256" key="9">
    <source>
        <dbReference type="ARBA" id="ARBA00023242"/>
    </source>
</evidence>
<keyword evidence="2 10" id="KW-0158">Chromosome</keyword>
<feature type="domain" description="FACT complex subunit SPT16 middle" evidence="14">
    <location>
        <begin position="562"/>
        <end position="712"/>
    </location>
</feature>
<dbReference type="InterPro" id="IPR000994">
    <property type="entry name" value="Pept_M24"/>
</dbReference>
<dbReference type="InterPro" id="IPR048969">
    <property type="entry name" value="FACT_SPT16_C"/>
</dbReference>
<dbReference type="Gene3D" id="2.30.29.30">
    <property type="entry name" value="Pleckstrin-homology domain (PH domain)/Phosphotyrosine-binding domain (PTB)"/>
    <property type="match status" value="1"/>
</dbReference>
<evidence type="ECO:0000313" key="16">
    <source>
        <dbReference type="EMBL" id="ORZ39360.1"/>
    </source>
</evidence>
<feature type="domain" description="FACT complex subunit SPT16 N-terminal lobe" evidence="13">
    <location>
        <begin position="6"/>
        <end position="162"/>
    </location>
</feature>
<dbReference type="STRING" id="765915.A0A1Y2HXS0"/>
<dbReference type="Pfam" id="PF24824">
    <property type="entry name" value="PH_SPT16"/>
    <property type="match status" value="1"/>
</dbReference>
<dbReference type="Gene3D" id="2.30.29.150">
    <property type="match status" value="1"/>
</dbReference>
<name>A0A1Y2HXS0_9FUNG</name>
<comment type="subunit">
    <text evidence="10">Component of the FACT complex.</text>
</comment>
<dbReference type="Proteomes" id="UP000193411">
    <property type="component" value="Unassembled WGS sequence"/>
</dbReference>
<evidence type="ECO:0000256" key="6">
    <source>
        <dbReference type="ARBA" id="ARBA00023054"/>
    </source>
</evidence>